<reference evidence="2 3" key="1">
    <citation type="submission" date="2019-09" db="EMBL/GenBank/DDBJ databases">
        <authorList>
            <person name="Wang X."/>
        </authorList>
    </citation>
    <scope>NUCLEOTIDE SEQUENCE [LARGE SCALE GENOMIC DNA]</scope>
    <source>
        <strain evidence="2 3">CICC 11023</strain>
    </source>
</reference>
<dbReference type="Proteomes" id="UP000323876">
    <property type="component" value="Unassembled WGS sequence"/>
</dbReference>
<dbReference type="EMBL" id="VXLC01000001">
    <property type="protein sequence ID" value="KAA8890095.1"/>
    <property type="molecule type" value="Genomic_DNA"/>
</dbReference>
<accession>A0A5N0EPW2</accession>
<evidence type="ECO:0000256" key="1">
    <source>
        <dbReference type="SAM" id="MobiDB-lite"/>
    </source>
</evidence>
<evidence type="ECO:0000313" key="3">
    <source>
        <dbReference type="Proteomes" id="UP000323876"/>
    </source>
</evidence>
<dbReference type="OrthoDB" id="9999253at2"/>
<comment type="caution">
    <text evidence="2">The sequence shown here is derived from an EMBL/GenBank/DDBJ whole genome shotgun (WGS) entry which is preliminary data.</text>
</comment>
<proteinExistence type="predicted"/>
<gene>
    <name evidence="2" type="ORF">F3087_01910</name>
</gene>
<dbReference type="AlphaFoldDB" id="A0A5N0EPW2"/>
<feature type="region of interest" description="Disordered" evidence="1">
    <location>
        <begin position="79"/>
        <end position="101"/>
    </location>
</feature>
<evidence type="ECO:0000313" key="2">
    <source>
        <dbReference type="EMBL" id="KAA8890095.1"/>
    </source>
</evidence>
<sequence>MIRKEFGPGIVFKYAKLPSGVLDLELRWRGHFAVIQGKGNEWGLSVDIPDGAEFMPHDHFFESFYGALQAAKPMMLNPEPLRDTGNTGGFIKNRLTETTDN</sequence>
<organism evidence="2 3">
    <name type="scientific">Nocardia colli</name>
    <dbReference type="NCBI Taxonomy" id="2545717"/>
    <lineage>
        <taxon>Bacteria</taxon>
        <taxon>Bacillati</taxon>
        <taxon>Actinomycetota</taxon>
        <taxon>Actinomycetes</taxon>
        <taxon>Mycobacteriales</taxon>
        <taxon>Nocardiaceae</taxon>
        <taxon>Nocardia</taxon>
    </lineage>
</organism>
<name>A0A5N0EPW2_9NOCA</name>
<dbReference type="RefSeq" id="WP_150400009.1">
    <property type="nucleotide sequence ID" value="NZ_VXLC01000001.1"/>
</dbReference>
<protein>
    <submittedName>
        <fullName evidence="2">Uncharacterized protein</fullName>
    </submittedName>
</protein>
<keyword evidence="3" id="KW-1185">Reference proteome</keyword>